<evidence type="ECO:0000313" key="2">
    <source>
        <dbReference type="EMBL" id="MCY1722855.1"/>
    </source>
</evidence>
<dbReference type="PROSITE" id="PS51671">
    <property type="entry name" value="ACT"/>
    <property type="match status" value="1"/>
</dbReference>
<dbReference type="InterPro" id="IPR045865">
    <property type="entry name" value="ACT-like_dom_sf"/>
</dbReference>
<organism evidence="2 3">
    <name type="scientific">Draconibacterium aestuarii</name>
    <dbReference type="NCBI Taxonomy" id="2998507"/>
    <lineage>
        <taxon>Bacteria</taxon>
        <taxon>Pseudomonadati</taxon>
        <taxon>Bacteroidota</taxon>
        <taxon>Bacteroidia</taxon>
        <taxon>Marinilabiliales</taxon>
        <taxon>Prolixibacteraceae</taxon>
        <taxon>Draconibacterium</taxon>
    </lineage>
</organism>
<keyword evidence="3" id="KW-1185">Reference proteome</keyword>
<accession>A0A9X3FGQ2</accession>
<reference evidence="2" key="1">
    <citation type="submission" date="2022-11" db="EMBL/GenBank/DDBJ databases">
        <title>Marilongibacter aestuarii gen. nov., sp. nov., isolated from tidal flat sediment.</title>
        <authorList>
            <person name="Jiayan W."/>
        </authorList>
    </citation>
    <scope>NUCLEOTIDE SEQUENCE</scope>
    <source>
        <strain evidence="2">Z1-6</strain>
    </source>
</reference>
<dbReference type="Proteomes" id="UP001145087">
    <property type="component" value="Unassembled WGS sequence"/>
</dbReference>
<dbReference type="PANTHER" id="PTHR40099">
    <property type="entry name" value="ACETOLACTATE SYNTHASE, SMALL SUBUNIT"/>
    <property type="match status" value="1"/>
</dbReference>
<feature type="domain" description="ACT" evidence="1">
    <location>
        <begin position="4"/>
        <end position="85"/>
    </location>
</feature>
<evidence type="ECO:0000313" key="3">
    <source>
        <dbReference type="Proteomes" id="UP001145087"/>
    </source>
</evidence>
<protein>
    <recommendedName>
        <fullName evidence="1">ACT domain-containing protein</fullName>
    </recommendedName>
</protein>
<dbReference type="SUPFAM" id="SSF55021">
    <property type="entry name" value="ACT-like"/>
    <property type="match status" value="1"/>
</dbReference>
<comment type="caution">
    <text evidence="2">The sequence shown here is derived from an EMBL/GenBank/DDBJ whole genome shotgun (WGS) entry which is preliminary data.</text>
</comment>
<dbReference type="Gene3D" id="3.30.2130.10">
    <property type="entry name" value="VC0802-like"/>
    <property type="match status" value="1"/>
</dbReference>
<dbReference type="InterPro" id="IPR045739">
    <property type="entry name" value="ACT_dom_pair"/>
</dbReference>
<dbReference type="InterPro" id="IPR002912">
    <property type="entry name" value="ACT_dom"/>
</dbReference>
<dbReference type="RefSeq" id="WP_343335180.1">
    <property type="nucleotide sequence ID" value="NZ_JAPOHD010000064.1"/>
</dbReference>
<dbReference type="Pfam" id="PF19571">
    <property type="entry name" value="ACT_8"/>
    <property type="match status" value="1"/>
</dbReference>
<dbReference type="AlphaFoldDB" id="A0A9X3FGQ2"/>
<name>A0A9X3FGQ2_9BACT</name>
<dbReference type="PANTHER" id="PTHR40099:SF1">
    <property type="entry name" value="ACETOLACTATE SYNTHASE, SMALL SUBUNIT"/>
    <property type="match status" value="1"/>
</dbReference>
<gene>
    <name evidence="2" type="ORF">OU798_21080</name>
</gene>
<dbReference type="EMBL" id="JAPOHD010000064">
    <property type="protein sequence ID" value="MCY1722855.1"/>
    <property type="molecule type" value="Genomic_DNA"/>
</dbReference>
<proteinExistence type="predicted"/>
<evidence type="ECO:0000259" key="1">
    <source>
        <dbReference type="PROSITE" id="PS51671"/>
    </source>
</evidence>
<sequence length="144" mass="15992">MAYEVSIFLENKIGHFERITNVLKETKINIRSMAINDTVNGWGILNLLVDDPDKAYEALSEKGISVALRKVIALEMKDEAGGLDDLLLQVAQADVNFNNALGRTIQETQTAILVLNVDDYEESIAKLNAKGIKILEDQKVYGNQ</sequence>